<feature type="transmembrane region" description="Helical" evidence="1">
    <location>
        <begin position="12"/>
        <end position="32"/>
    </location>
</feature>
<keyword evidence="1" id="KW-1133">Transmembrane helix</keyword>
<feature type="transmembrane region" description="Helical" evidence="1">
    <location>
        <begin position="127"/>
        <end position="150"/>
    </location>
</feature>
<comment type="caution">
    <text evidence="2">The sequence shown here is derived from an EMBL/GenBank/DDBJ whole genome shotgun (WGS) entry which is preliminary data.</text>
</comment>
<accession>A0A926CXN9</accession>
<dbReference type="Pfam" id="PF12822">
    <property type="entry name" value="ECF_trnsprt"/>
    <property type="match status" value="1"/>
</dbReference>
<sequence>MKNRNPATPSRTKVRSLVIVGMMAALTMVMALTPLGFLRLPLISITLLHLPTIIITILEGPWMGMATGLMFGLASWYNAATTAGLLNVFFLNPVISVLPRLIIAPVTWAVYRGMCKLFKKGRQVLPIAVSAVVGTLTNTVGVLGLLYVVYAQDIVTRFAALAGENAAAGAAVAQYGMLQDPFQGVALFLWATVVTNAIPECAVAVIAAIPVILAVRKLDRTPTALMRRQAR</sequence>
<gene>
    <name evidence="2" type="ORF">H8699_00285</name>
</gene>
<feature type="transmembrane region" description="Helical" evidence="1">
    <location>
        <begin position="97"/>
        <end position="115"/>
    </location>
</feature>
<dbReference type="InterPro" id="IPR024529">
    <property type="entry name" value="ECF_trnsprt_substrate-spec"/>
</dbReference>
<evidence type="ECO:0000256" key="1">
    <source>
        <dbReference type="SAM" id="Phobius"/>
    </source>
</evidence>
<dbReference type="Gene3D" id="1.10.1760.20">
    <property type="match status" value="1"/>
</dbReference>
<evidence type="ECO:0000313" key="2">
    <source>
        <dbReference type="EMBL" id="MBC8527874.1"/>
    </source>
</evidence>
<dbReference type="Proteomes" id="UP000654279">
    <property type="component" value="Unassembled WGS sequence"/>
</dbReference>
<dbReference type="AlphaFoldDB" id="A0A926CXN9"/>
<protein>
    <submittedName>
        <fullName evidence="2">ECF transporter S component</fullName>
    </submittedName>
</protein>
<evidence type="ECO:0000313" key="3">
    <source>
        <dbReference type="Proteomes" id="UP000654279"/>
    </source>
</evidence>
<name>A0A926CXN9_9FIRM</name>
<keyword evidence="3" id="KW-1185">Reference proteome</keyword>
<dbReference type="EMBL" id="JACRSO010000001">
    <property type="protein sequence ID" value="MBC8527874.1"/>
    <property type="molecule type" value="Genomic_DNA"/>
</dbReference>
<feature type="transmembrane region" description="Helical" evidence="1">
    <location>
        <begin position="187"/>
        <end position="215"/>
    </location>
</feature>
<organism evidence="2 3">
    <name type="scientific">Luoshenia tenuis</name>
    <dbReference type="NCBI Taxonomy" id="2763654"/>
    <lineage>
        <taxon>Bacteria</taxon>
        <taxon>Bacillati</taxon>
        <taxon>Bacillota</taxon>
        <taxon>Clostridia</taxon>
        <taxon>Christensenellales</taxon>
        <taxon>Christensenellaceae</taxon>
        <taxon>Luoshenia</taxon>
    </lineage>
</organism>
<keyword evidence="1" id="KW-0812">Transmembrane</keyword>
<proteinExistence type="predicted"/>
<dbReference type="GO" id="GO:0022857">
    <property type="term" value="F:transmembrane transporter activity"/>
    <property type="evidence" value="ECO:0007669"/>
    <property type="project" value="InterPro"/>
</dbReference>
<reference evidence="2" key="1">
    <citation type="submission" date="2020-08" db="EMBL/GenBank/DDBJ databases">
        <title>Genome public.</title>
        <authorList>
            <person name="Liu C."/>
            <person name="Sun Q."/>
        </authorList>
    </citation>
    <scope>NUCLEOTIDE SEQUENCE</scope>
    <source>
        <strain evidence="2">NSJ-44</strain>
    </source>
</reference>
<dbReference type="RefSeq" id="WP_138295573.1">
    <property type="nucleotide sequence ID" value="NZ_JACRSO010000001.1"/>
</dbReference>
<keyword evidence="1" id="KW-0472">Membrane</keyword>